<evidence type="ECO:0000313" key="1">
    <source>
        <dbReference type="EMBL" id="KAH6931356.1"/>
    </source>
</evidence>
<accession>A0ACB7SBP8</accession>
<reference evidence="1" key="1">
    <citation type="submission" date="2020-05" db="EMBL/GenBank/DDBJ databases">
        <title>Large-scale comparative analyses of tick genomes elucidate their genetic diversity and vector capacities.</title>
        <authorList>
            <person name="Jia N."/>
            <person name="Wang J."/>
            <person name="Shi W."/>
            <person name="Du L."/>
            <person name="Sun Y."/>
            <person name="Zhan W."/>
            <person name="Jiang J."/>
            <person name="Wang Q."/>
            <person name="Zhang B."/>
            <person name="Ji P."/>
            <person name="Sakyi L.B."/>
            <person name="Cui X."/>
            <person name="Yuan T."/>
            <person name="Jiang B."/>
            <person name="Yang W."/>
            <person name="Lam T.T.-Y."/>
            <person name="Chang Q."/>
            <person name="Ding S."/>
            <person name="Wang X."/>
            <person name="Zhu J."/>
            <person name="Ruan X."/>
            <person name="Zhao L."/>
            <person name="Wei J."/>
            <person name="Que T."/>
            <person name="Du C."/>
            <person name="Cheng J."/>
            <person name="Dai P."/>
            <person name="Han X."/>
            <person name="Huang E."/>
            <person name="Gao Y."/>
            <person name="Liu J."/>
            <person name="Shao H."/>
            <person name="Ye R."/>
            <person name="Li L."/>
            <person name="Wei W."/>
            <person name="Wang X."/>
            <person name="Wang C."/>
            <person name="Yang T."/>
            <person name="Huo Q."/>
            <person name="Li W."/>
            <person name="Guo W."/>
            <person name="Chen H."/>
            <person name="Zhou L."/>
            <person name="Ni X."/>
            <person name="Tian J."/>
            <person name="Zhou Y."/>
            <person name="Sheng Y."/>
            <person name="Liu T."/>
            <person name="Pan Y."/>
            <person name="Xia L."/>
            <person name="Li J."/>
            <person name="Zhao F."/>
            <person name="Cao W."/>
        </authorList>
    </citation>
    <scope>NUCLEOTIDE SEQUENCE</scope>
    <source>
        <strain evidence="1">Hyas-2018</strain>
    </source>
</reference>
<evidence type="ECO:0000313" key="2">
    <source>
        <dbReference type="Proteomes" id="UP000821845"/>
    </source>
</evidence>
<dbReference type="Proteomes" id="UP000821845">
    <property type="component" value="Chromosome 5"/>
</dbReference>
<comment type="caution">
    <text evidence="1">The sequence shown here is derived from an EMBL/GenBank/DDBJ whole genome shotgun (WGS) entry which is preliminary data.</text>
</comment>
<sequence length="147" mass="16007">MHNTHPSLCDYCTERPVTDTMDGSSGSGSQMYPFVVTYYVEESQNMESQLLYLQELNGEATGRKIGNLVLDALKSHGILVENCIAFSANSANVMVDKKNGMAAVLKEAQENLIVVGCPGHLINAAEKGAACLPAKLNKMLIDIFYYL</sequence>
<keyword evidence="2" id="KW-1185">Reference proteome</keyword>
<organism evidence="1 2">
    <name type="scientific">Hyalomma asiaticum</name>
    <name type="common">Tick</name>
    <dbReference type="NCBI Taxonomy" id="266040"/>
    <lineage>
        <taxon>Eukaryota</taxon>
        <taxon>Metazoa</taxon>
        <taxon>Ecdysozoa</taxon>
        <taxon>Arthropoda</taxon>
        <taxon>Chelicerata</taxon>
        <taxon>Arachnida</taxon>
        <taxon>Acari</taxon>
        <taxon>Parasitiformes</taxon>
        <taxon>Ixodida</taxon>
        <taxon>Ixodoidea</taxon>
        <taxon>Ixodidae</taxon>
        <taxon>Hyalomminae</taxon>
        <taxon>Hyalomma</taxon>
    </lineage>
</organism>
<proteinExistence type="predicted"/>
<dbReference type="EMBL" id="CM023485">
    <property type="protein sequence ID" value="KAH6931356.1"/>
    <property type="molecule type" value="Genomic_DNA"/>
</dbReference>
<gene>
    <name evidence="1" type="ORF">HPB50_023921</name>
</gene>
<protein>
    <submittedName>
        <fullName evidence="1">Uncharacterized protein</fullName>
    </submittedName>
</protein>
<name>A0ACB7SBP8_HYAAI</name>